<evidence type="ECO:0000313" key="3">
    <source>
        <dbReference type="Proteomes" id="UP000262583"/>
    </source>
</evidence>
<dbReference type="SUPFAM" id="SSF51735">
    <property type="entry name" value="NAD(P)-binding Rossmann-fold domains"/>
    <property type="match status" value="1"/>
</dbReference>
<dbReference type="PANTHER" id="PTHR48079">
    <property type="entry name" value="PROTEIN YEEZ"/>
    <property type="match status" value="1"/>
</dbReference>
<dbReference type="InterPro" id="IPR036291">
    <property type="entry name" value="NAD(P)-bd_dom_sf"/>
</dbReference>
<dbReference type="PANTHER" id="PTHR48079:SF6">
    <property type="entry name" value="NAD(P)-BINDING DOMAIN-CONTAINING PROTEIN-RELATED"/>
    <property type="match status" value="1"/>
</dbReference>
<feature type="domain" description="NAD(P)-binding" evidence="1">
    <location>
        <begin position="11"/>
        <end position="125"/>
    </location>
</feature>
<proteinExistence type="predicted"/>
<evidence type="ECO:0000313" key="2">
    <source>
        <dbReference type="EMBL" id="AXA37037.1"/>
    </source>
</evidence>
<dbReference type="InterPro" id="IPR016040">
    <property type="entry name" value="NAD(P)-bd_dom"/>
</dbReference>
<dbReference type="Pfam" id="PF11066">
    <property type="entry name" value="DUF2867"/>
    <property type="match status" value="1"/>
</dbReference>
<dbReference type="SUPFAM" id="SSF55961">
    <property type="entry name" value="Bet v1-like"/>
    <property type="match status" value="1"/>
</dbReference>
<dbReference type="InterPro" id="IPR021295">
    <property type="entry name" value="DUF2867"/>
</dbReference>
<reference evidence="2 3" key="1">
    <citation type="submission" date="2018-05" db="EMBL/GenBank/DDBJ databases">
        <title>A metagenomic window into the 2 km-deep terrestrial subsurface aquifer revealed taxonomically and functionally diverse microbial community comprising novel uncultured bacterial lineages.</title>
        <authorList>
            <person name="Kadnikov V.V."/>
            <person name="Mardanov A.V."/>
            <person name="Beletsky A.V."/>
            <person name="Banks D."/>
            <person name="Pimenov N.V."/>
            <person name="Frank Y.A."/>
            <person name="Karnachuk O.V."/>
            <person name="Ravin N.V."/>
        </authorList>
    </citation>
    <scope>NUCLEOTIDE SEQUENCE [LARGE SCALE GENOMIC DNA]</scope>
    <source>
        <strain evidence="2">BY</strain>
    </source>
</reference>
<dbReference type="InterPro" id="IPR051783">
    <property type="entry name" value="NAD(P)-dependent_oxidoreduct"/>
</dbReference>
<gene>
    <name evidence="2" type="ORF">BRCON_2260</name>
</gene>
<accession>A0A2Z4Y721</accession>
<protein>
    <submittedName>
        <fullName evidence="2">Putative oxidoreductase-putative NAD-dependent nucleoside-diphosphate-sugar epimerase</fullName>
    </submittedName>
</protein>
<name>A0A2Z4Y721_SUMC1</name>
<dbReference type="GO" id="GO:0005737">
    <property type="term" value="C:cytoplasm"/>
    <property type="evidence" value="ECO:0007669"/>
    <property type="project" value="TreeGrafter"/>
</dbReference>
<sequence>MEKLRRILVTGVTGYVGSRLWKRLEAEGYALRLLARHPERLAGRVGPRTEVARGDVLDASSLESALAGVDAAYYLIHSMGSKKDFEQLDRRGAQNFAEAARRGGVRRIIYLGGLGHGDDLSPHLRSRQEVGEILRRSGVPTIEFRASIVIGAGSLSFELVRALVERLPVMITPRWVAVKAQPIAIDDLLEYLVQALTIPLEESRIFEIGGTDQVSYGDLMREYAHQRGLRRLMIPVPLLTPRLSSLWLGLVTPVYARIGRKLIDSIKNPTIVRDTTAWEVFPIRPCGMREAIARALADKSRDVESIWYDAYSSSGRTPRPIERQPKARLTDWRSCSVPVTAEQAFTPIRTIGGTTGWYAYNWLWRMRGFLDLLVGGVGMRRGRRSQDTIYVGDAIDFWRVEAYEPNRLLRLRAEMKLPGNAWLEFEVVPTDAGATIHQRATFEPDGLPGILYWYALYPLHYLVFTRMLRNIARAAVASPPS</sequence>
<dbReference type="GO" id="GO:0004029">
    <property type="term" value="F:aldehyde dehydrogenase (NAD+) activity"/>
    <property type="evidence" value="ECO:0007669"/>
    <property type="project" value="TreeGrafter"/>
</dbReference>
<organism evidence="2 3">
    <name type="scientific">Sumerlaea chitinivorans</name>
    <dbReference type="NCBI Taxonomy" id="2250252"/>
    <lineage>
        <taxon>Bacteria</taxon>
        <taxon>Candidatus Sumerlaeota</taxon>
        <taxon>Candidatus Sumerlaeia</taxon>
        <taxon>Candidatus Sumerlaeales</taxon>
        <taxon>Candidatus Sumerlaeaceae</taxon>
        <taxon>Candidatus Sumerlaea</taxon>
    </lineage>
</organism>
<dbReference type="Pfam" id="PF13460">
    <property type="entry name" value="NAD_binding_10"/>
    <property type="match status" value="1"/>
</dbReference>
<dbReference type="AlphaFoldDB" id="A0A2Z4Y721"/>
<dbReference type="Proteomes" id="UP000262583">
    <property type="component" value="Chromosome"/>
</dbReference>
<dbReference type="EMBL" id="CP030759">
    <property type="protein sequence ID" value="AXA37037.1"/>
    <property type="molecule type" value="Genomic_DNA"/>
</dbReference>
<dbReference type="CDD" id="cd05245">
    <property type="entry name" value="SDR_a2"/>
    <property type="match status" value="1"/>
</dbReference>
<evidence type="ECO:0000259" key="1">
    <source>
        <dbReference type="Pfam" id="PF13460"/>
    </source>
</evidence>
<dbReference type="Gene3D" id="3.40.50.720">
    <property type="entry name" value="NAD(P)-binding Rossmann-like Domain"/>
    <property type="match status" value="1"/>
</dbReference>
<dbReference type="KEGG" id="schv:BRCON_2260"/>